<dbReference type="AlphaFoldDB" id="A0A346XUT9"/>
<evidence type="ECO:0000313" key="3">
    <source>
        <dbReference type="Proteomes" id="UP000264006"/>
    </source>
</evidence>
<sequence length="109" mass="11853">MPNRARGSGALRDRTANGPEVPGSVLPSPWRTARLCLEAARVSDTVRVSWMAVNRPCPHPLDRWSRAGPLTCTNANQERGDNCGQPVENFTRTALTCGNARVENKVAVD</sequence>
<dbReference type="EMBL" id="CP031165">
    <property type="protein sequence ID" value="AXV05986.1"/>
    <property type="molecule type" value="Genomic_DNA"/>
</dbReference>
<organism evidence="2 3">
    <name type="scientific">Euzebya pacifica</name>
    <dbReference type="NCBI Taxonomy" id="1608957"/>
    <lineage>
        <taxon>Bacteria</taxon>
        <taxon>Bacillati</taxon>
        <taxon>Actinomycetota</taxon>
        <taxon>Nitriliruptoria</taxon>
        <taxon>Euzebyales</taxon>
    </lineage>
</organism>
<dbReference type="Proteomes" id="UP000264006">
    <property type="component" value="Chromosome"/>
</dbReference>
<proteinExistence type="predicted"/>
<keyword evidence="3" id="KW-1185">Reference proteome</keyword>
<evidence type="ECO:0000256" key="1">
    <source>
        <dbReference type="SAM" id="MobiDB-lite"/>
    </source>
</evidence>
<feature type="region of interest" description="Disordered" evidence="1">
    <location>
        <begin position="1"/>
        <end position="25"/>
    </location>
</feature>
<dbReference type="KEGG" id="euz:DVS28_a1286"/>
<protein>
    <submittedName>
        <fullName evidence="2">Uncharacterized protein</fullName>
    </submittedName>
</protein>
<accession>A0A346XUT9</accession>
<reference evidence="2 3" key="1">
    <citation type="submission" date="2018-09" db="EMBL/GenBank/DDBJ databases">
        <title>Complete genome sequence of Euzebya sp. DY32-46 isolated from seawater of Pacific Ocean.</title>
        <authorList>
            <person name="Xu L."/>
            <person name="Wu Y.-H."/>
            <person name="Xu X.-W."/>
        </authorList>
    </citation>
    <scope>NUCLEOTIDE SEQUENCE [LARGE SCALE GENOMIC DNA]</scope>
    <source>
        <strain evidence="2 3">DY32-46</strain>
    </source>
</reference>
<name>A0A346XUT9_9ACTN</name>
<gene>
    <name evidence="2" type="ORF">DVS28_a1286</name>
</gene>
<evidence type="ECO:0000313" key="2">
    <source>
        <dbReference type="EMBL" id="AXV05986.1"/>
    </source>
</evidence>